<proteinExistence type="predicted"/>
<keyword evidence="1" id="KW-1133">Transmembrane helix</keyword>
<keyword evidence="3" id="KW-1185">Reference proteome</keyword>
<reference evidence="2" key="1">
    <citation type="submission" date="2017-07" db="EMBL/GenBank/DDBJ databases">
        <title>Taro Niue Genome Assembly and Annotation.</title>
        <authorList>
            <person name="Atibalentja N."/>
            <person name="Keating K."/>
            <person name="Fields C.J."/>
        </authorList>
    </citation>
    <scope>NUCLEOTIDE SEQUENCE</scope>
    <source>
        <strain evidence="2">Niue_2</strain>
        <tissue evidence="2">Leaf</tissue>
    </source>
</reference>
<accession>A0A843UTM9</accession>
<sequence length="202" mass="22732">MGMRCLPPGTVCQTWRVFLFVQCCALPCFVVWCLPDDELGSIWMTGIELFRRLLMHACEELGITLLGLVSLLGLFLRLTAFPFRWFVIGSRSWTVKDVPGHSSQDSIAGHHHVPPQAFVPTSQGASSVAFASSSVAEMKNAIFGDLEMIYRWDWTLQTDKEMLQHKTTMHKGWHGMLKLKHYKGKSFEDVVTSILTGVDPSD</sequence>
<feature type="transmembrane region" description="Helical" evidence="1">
    <location>
        <begin position="61"/>
        <end position="83"/>
    </location>
</feature>
<dbReference type="EMBL" id="NMUH01001161">
    <property type="protein sequence ID" value="MQL89582.1"/>
    <property type="molecule type" value="Genomic_DNA"/>
</dbReference>
<keyword evidence="1" id="KW-0812">Transmembrane</keyword>
<evidence type="ECO:0000313" key="3">
    <source>
        <dbReference type="Proteomes" id="UP000652761"/>
    </source>
</evidence>
<protein>
    <submittedName>
        <fullName evidence="2">Uncharacterized protein</fullName>
    </submittedName>
</protein>
<evidence type="ECO:0000256" key="1">
    <source>
        <dbReference type="SAM" id="Phobius"/>
    </source>
</evidence>
<name>A0A843UTM9_COLES</name>
<organism evidence="2 3">
    <name type="scientific">Colocasia esculenta</name>
    <name type="common">Wild taro</name>
    <name type="synonym">Arum esculentum</name>
    <dbReference type="NCBI Taxonomy" id="4460"/>
    <lineage>
        <taxon>Eukaryota</taxon>
        <taxon>Viridiplantae</taxon>
        <taxon>Streptophyta</taxon>
        <taxon>Embryophyta</taxon>
        <taxon>Tracheophyta</taxon>
        <taxon>Spermatophyta</taxon>
        <taxon>Magnoliopsida</taxon>
        <taxon>Liliopsida</taxon>
        <taxon>Araceae</taxon>
        <taxon>Aroideae</taxon>
        <taxon>Colocasieae</taxon>
        <taxon>Colocasia</taxon>
    </lineage>
</organism>
<dbReference type="AlphaFoldDB" id="A0A843UTM9"/>
<keyword evidence="1" id="KW-0472">Membrane</keyword>
<evidence type="ECO:0000313" key="2">
    <source>
        <dbReference type="EMBL" id="MQL89582.1"/>
    </source>
</evidence>
<gene>
    <name evidence="2" type="ORF">Taro_022157</name>
</gene>
<comment type="caution">
    <text evidence="2">The sequence shown here is derived from an EMBL/GenBank/DDBJ whole genome shotgun (WGS) entry which is preliminary data.</text>
</comment>
<dbReference type="Proteomes" id="UP000652761">
    <property type="component" value="Unassembled WGS sequence"/>
</dbReference>